<gene>
    <name evidence="11" type="ORF">ALC53_03582</name>
</gene>
<evidence type="ECO:0000256" key="4">
    <source>
        <dbReference type="ARBA" id="ARBA00022692"/>
    </source>
</evidence>
<feature type="transmembrane region" description="Helical" evidence="10">
    <location>
        <begin position="39"/>
        <end position="61"/>
    </location>
</feature>
<dbReference type="Pfam" id="PF02949">
    <property type="entry name" value="7tm_6"/>
    <property type="match status" value="1"/>
</dbReference>
<evidence type="ECO:0000256" key="5">
    <source>
        <dbReference type="ARBA" id="ARBA00022725"/>
    </source>
</evidence>
<sequence>MDFQNVNPLNVWLNVLTGNLLPMVGHDSPISFFWRMYSVFVWILEIAVTIMMIPGCMYVSMEKAIKDSLICFVETIEMFFMIWRIYARKDLMLLLIQKLNRMLHTADETMKNIVTETLNPIKAPLNFYWTTGTMSIITWHLITFLVIFEKNLFYYEDYRVPAGFSKQPFPLKVFLSGGLFILLGMVYSFIKKVSAEVYTVHLILMITAQYRYIAEKIAMIFQEENEDGYQKGYLSTSYRKKETEIKALCQYHNEVIYLMSMLKELLSLTFTVMYINNVLRFCFIGVLLSNLAEVTFFEAMSIIIYTSGALAQLYILCSCVQQLINASTEISDKAFHEKWYLLQPSIKHVFILIIMANHLECKIATFKNFNFSLPSFMAILNQSYSIALLFLKTN</sequence>
<feature type="transmembrane region" description="Helical" evidence="10">
    <location>
        <begin position="68"/>
        <end position="86"/>
    </location>
</feature>
<feature type="transmembrane region" description="Helical" evidence="10">
    <location>
        <begin position="371"/>
        <end position="391"/>
    </location>
</feature>
<dbReference type="Proteomes" id="UP000078540">
    <property type="component" value="Unassembled WGS sequence"/>
</dbReference>
<dbReference type="EMBL" id="KQ976434">
    <property type="protein sequence ID" value="KYM87170.1"/>
    <property type="molecule type" value="Genomic_DNA"/>
</dbReference>
<dbReference type="PANTHER" id="PTHR21137:SF35">
    <property type="entry name" value="ODORANT RECEPTOR 19A-RELATED"/>
    <property type="match status" value="1"/>
</dbReference>
<evidence type="ECO:0000256" key="1">
    <source>
        <dbReference type="ARBA" id="ARBA00004651"/>
    </source>
</evidence>
<dbReference type="GO" id="GO:0007165">
    <property type="term" value="P:signal transduction"/>
    <property type="evidence" value="ECO:0007669"/>
    <property type="project" value="UniProtKB-KW"/>
</dbReference>
<keyword evidence="9 10" id="KW-0807">Transducer</keyword>
<keyword evidence="2" id="KW-1003">Cell membrane</keyword>
<name>A0A151I580_9HYME</name>
<keyword evidence="7 10" id="KW-0472">Membrane</keyword>
<evidence type="ECO:0000313" key="11">
    <source>
        <dbReference type="EMBL" id="KYM87170.1"/>
    </source>
</evidence>
<keyword evidence="5 10" id="KW-0552">Olfaction</keyword>
<dbReference type="InterPro" id="IPR004117">
    <property type="entry name" value="7tm6_olfct_rcpt"/>
</dbReference>
<feature type="transmembrane region" description="Helical" evidence="10">
    <location>
        <begin position="169"/>
        <end position="190"/>
    </location>
</feature>
<protein>
    <recommendedName>
        <fullName evidence="10">Odorant receptor</fullName>
    </recommendedName>
</protein>
<reference evidence="11 12" key="1">
    <citation type="submission" date="2015-09" db="EMBL/GenBank/DDBJ databases">
        <title>Atta colombica WGS genome.</title>
        <authorList>
            <person name="Nygaard S."/>
            <person name="Hu H."/>
            <person name="Boomsma J."/>
            <person name="Zhang G."/>
        </authorList>
    </citation>
    <scope>NUCLEOTIDE SEQUENCE [LARGE SCALE GENOMIC DNA]</scope>
    <source>
        <strain evidence="11">Treedump-2</strain>
        <tissue evidence="11">Whole body</tissue>
    </source>
</reference>
<accession>A0A151I580</accession>
<keyword evidence="6 10" id="KW-1133">Transmembrane helix</keyword>
<evidence type="ECO:0000313" key="12">
    <source>
        <dbReference type="Proteomes" id="UP000078540"/>
    </source>
</evidence>
<organism evidence="11 12">
    <name type="scientific">Atta colombica</name>
    <dbReference type="NCBI Taxonomy" id="520822"/>
    <lineage>
        <taxon>Eukaryota</taxon>
        <taxon>Metazoa</taxon>
        <taxon>Ecdysozoa</taxon>
        <taxon>Arthropoda</taxon>
        <taxon>Hexapoda</taxon>
        <taxon>Insecta</taxon>
        <taxon>Pterygota</taxon>
        <taxon>Neoptera</taxon>
        <taxon>Endopterygota</taxon>
        <taxon>Hymenoptera</taxon>
        <taxon>Apocrita</taxon>
        <taxon>Aculeata</taxon>
        <taxon>Formicoidea</taxon>
        <taxon>Formicidae</taxon>
        <taxon>Myrmicinae</taxon>
        <taxon>Atta</taxon>
    </lineage>
</organism>
<dbReference type="AlphaFoldDB" id="A0A151I580"/>
<keyword evidence="3 10" id="KW-0716">Sensory transduction</keyword>
<evidence type="ECO:0000256" key="7">
    <source>
        <dbReference type="ARBA" id="ARBA00023136"/>
    </source>
</evidence>
<proteinExistence type="inferred from homology"/>
<feature type="transmembrane region" description="Helical" evidence="10">
    <location>
        <begin position="127"/>
        <end position="148"/>
    </location>
</feature>
<dbReference type="GO" id="GO:0005886">
    <property type="term" value="C:plasma membrane"/>
    <property type="evidence" value="ECO:0007669"/>
    <property type="project" value="UniProtKB-SubCell"/>
</dbReference>
<keyword evidence="4 10" id="KW-0812">Transmembrane</keyword>
<dbReference type="GO" id="GO:0005549">
    <property type="term" value="F:odorant binding"/>
    <property type="evidence" value="ECO:0007669"/>
    <property type="project" value="InterPro"/>
</dbReference>
<feature type="transmembrane region" description="Helical" evidence="10">
    <location>
        <begin position="265"/>
        <end position="288"/>
    </location>
</feature>
<keyword evidence="12" id="KW-1185">Reference proteome</keyword>
<comment type="similarity">
    <text evidence="10">Belongs to the insect chemoreceptor superfamily. Heteromeric odorant receptor channel (TC 1.A.69) family.</text>
</comment>
<comment type="subcellular location">
    <subcellularLocation>
        <location evidence="1 10">Cell membrane</location>
        <topology evidence="1 10">Multi-pass membrane protein</topology>
    </subcellularLocation>
</comment>
<evidence type="ECO:0000256" key="8">
    <source>
        <dbReference type="ARBA" id="ARBA00023170"/>
    </source>
</evidence>
<evidence type="ECO:0000256" key="10">
    <source>
        <dbReference type="RuleBase" id="RU351113"/>
    </source>
</evidence>
<evidence type="ECO:0000256" key="2">
    <source>
        <dbReference type="ARBA" id="ARBA00022475"/>
    </source>
</evidence>
<evidence type="ECO:0000256" key="6">
    <source>
        <dbReference type="ARBA" id="ARBA00022989"/>
    </source>
</evidence>
<dbReference type="GO" id="GO:0004984">
    <property type="term" value="F:olfactory receptor activity"/>
    <property type="evidence" value="ECO:0007669"/>
    <property type="project" value="InterPro"/>
</dbReference>
<evidence type="ECO:0000256" key="3">
    <source>
        <dbReference type="ARBA" id="ARBA00022606"/>
    </source>
</evidence>
<comment type="caution">
    <text evidence="10">Lacks conserved residue(s) required for the propagation of feature annotation.</text>
</comment>
<feature type="transmembrane region" description="Helical" evidence="10">
    <location>
        <begin position="300"/>
        <end position="320"/>
    </location>
</feature>
<evidence type="ECO:0000256" key="9">
    <source>
        <dbReference type="ARBA" id="ARBA00023224"/>
    </source>
</evidence>
<keyword evidence="8 10" id="KW-0675">Receptor</keyword>
<dbReference type="PANTHER" id="PTHR21137">
    <property type="entry name" value="ODORANT RECEPTOR"/>
    <property type="match status" value="1"/>
</dbReference>
<dbReference type="STRING" id="520822.A0A151I580"/>
<feature type="transmembrane region" description="Helical" evidence="10">
    <location>
        <begin position="340"/>
        <end position="359"/>
    </location>
</feature>